<protein>
    <submittedName>
        <fullName evidence="3">Phosphotransferase</fullName>
    </submittedName>
</protein>
<evidence type="ECO:0000313" key="4">
    <source>
        <dbReference type="Proteomes" id="UP001210720"/>
    </source>
</evidence>
<evidence type="ECO:0000259" key="2">
    <source>
        <dbReference type="Pfam" id="PF01636"/>
    </source>
</evidence>
<keyword evidence="4" id="KW-1185">Reference proteome</keyword>
<accession>A0ABT4XSS9</accession>
<dbReference type="InterPro" id="IPR050249">
    <property type="entry name" value="Pseudomonas-type_ThrB"/>
</dbReference>
<dbReference type="InterPro" id="IPR011009">
    <property type="entry name" value="Kinase-like_dom_sf"/>
</dbReference>
<dbReference type="PANTHER" id="PTHR21064:SF6">
    <property type="entry name" value="AMINOGLYCOSIDE PHOSPHOTRANSFERASE DOMAIN-CONTAINING PROTEIN"/>
    <property type="match status" value="1"/>
</dbReference>
<sequence>MKTITKSLALWGLEQADFALIAERENQVYRVNHSGQSYALRLHRRGYRTDAQLAAELGWMHWVSKSGLSVPAPRPSLQGPYLQSVDGFQIDVLSWLDGDTLDAILGSQQPAAQIAVFHALGIEMAKLHDASDAWPEAATCDRPAWDMEGLLGDTPLWDRFWENSALSPNQHSLLKQFRHKAAADLSVLAPTLDYGLIHADLVPANVMVDGQDLHLIDFDDGGFGFRLFDVATALLKHRSSADYPALETALINGYRSKRDLDTSRLGLFLALRAVTYVGWNITRADEDSSGNRNAKFIAQATALVRTYLQNNQALEHRQTKT</sequence>
<gene>
    <name evidence="3" type="ORF">PFY00_09775</name>
</gene>
<dbReference type="Gene3D" id="3.90.1200.10">
    <property type="match status" value="1"/>
</dbReference>
<dbReference type="RefSeq" id="WP_271432372.1">
    <property type="nucleotide sequence ID" value="NZ_JAQIOY010000003.1"/>
</dbReference>
<reference evidence="3 4" key="1">
    <citation type="submission" date="2023-01" db="EMBL/GenBank/DDBJ databases">
        <title>Thalassococcus onchidii sp. nov., isolated from a marine invertebrate from the South China Sea.</title>
        <authorList>
            <person name="Xu S."/>
            <person name="Liu Z."/>
            <person name="Xu Y."/>
        </authorList>
    </citation>
    <scope>NUCLEOTIDE SEQUENCE [LARGE SCALE GENOMIC DNA]</scope>
    <source>
        <strain evidence="3 4">KCTC 32084</strain>
    </source>
</reference>
<comment type="caution">
    <text evidence="3">The sequence shown here is derived from an EMBL/GenBank/DDBJ whole genome shotgun (WGS) entry which is preliminary data.</text>
</comment>
<dbReference type="EMBL" id="JAQIOY010000003">
    <property type="protein sequence ID" value="MDA7425014.1"/>
    <property type="molecule type" value="Genomic_DNA"/>
</dbReference>
<proteinExistence type="inferred from homology"/>
<comment type="similarity">
    <text evidence="1">Belongs to the pseudomonas-type ThrB family.</text>
</comment>
<dbReference type="InterPro" id="IPR002575">
    <property type="entry name" value="Aminoglycoside_PTrfase"/>
</dbReference>
<evidence type="ECO:0000313" key="3">
    <source>
        <dbReference type="EMBL" id="MDA7425014.1"/>
    </source>
</evidence>
<name>A0ABT4XSS9_9RHOB</name>
<dbReference type="PANTHER" id="PTHR21064">
    <property type="entry name" value="AMINOGLYCOSIDE PHOSPHOTRANSFERASE DOMAIN-CONTAINING PROTEIN-RELATED"/>
    <property type="match status" value="1"/>
</dbReference>
<feature type="domain" description="Aminoglycoside phosphotransferase" evidence="2">
    <location>
        <begin position="23"/>
        <end position="255"/>
    </location>
</feature>
<dbReference type="Pfam" id="PF01636">
    <property type="entry name" value="APH"/>
    <property type="match status" value="1"/>
</dbReference>
<organism evidence="3 4">
    <name type="scientific">Thalassococcus lentus</name>
    <dbReference type="NCBI Taxonomy" id="1210524"/>
    <lineage>
        <taxon>Bacteria</taxon>
        <taxon>Pseudomonadati</taxon>
        <taxon>Pseudomonadota</taxon>
        <taxon>Alphaproteobacteria</taxon>
        <taxon>Rhodobacterales</taxon>
        <taxon>Roseobacteraceae</taxon>
        <taxon>Thalassococcus</taxon>
    </lineage>
</organism>
<dbReference type="SUPFAM" id="SSF56112">
    <property type="entry name" value="Protein kinase-like (PK-like)"/>
    <property type="match status" value="1"/>
</dbReference>
<evidence type="ECO:0000256" key="1">
    <source>
        <dbReference type="ARBA" id="ARBA00038240"/>
    </source>
</evidence>
<dbReference type="Proteomes" id="UP001210720">
    <property type="component" value="Unassembled WGS sequence"/>
</dbReference>
<dbReference type="Gene3D" id="3.30.200.20">
    <property type="entry name" value="Phosphorylase Kinase, domain 1"/>
    <property type="match status" value="1"/>
</dbReference>